<evidence type="ECO:0000313" key="4">
    <source>
        <dbReference type="EMBL" id="KAG8193524.1"/>
    </source>
</evidence>
<feature type="region of interest" description="Disordered" evidence="1">
    <location>
        <begin position="384"/>
        <end position="413"/>
    </location>
</feature>
<feature type="signal peptide" evidence="2">
    <location>
        <begin position="1"/>
        <end position="20"/>
    </location>
</feature>
<feature type="region of interest" description="Disordered" evidence="1">
    <location>
        <begin position="478"/>
        <end position="504"/>
    </location>
</feature>
<comment type="caution">
    <text evidence="4">The sequence shown here is derived from an EMBL/GenBank/DDBJ whole genome shotgun (WGS) entry which is preliminary data.</text>
</comment>
<dbReference type="InterPro" id="IPR036508">
    <property type="entry name" value="Chitin-bd_dom_sf"/>
</dbReference>
<dbReference type="GO" id="GO:0005576">
    <property type="term" value="C:extracellular region"/>
    <property type="evidence" value="ECO:0007669"/>
    <property type="project" value="InterPro"/>
</dbReference>
<gene>
    <name evidence="4" type="ORF">JTE90_003735</name>
</gene>
<evidence type="ECO:0000313" key="5">
    <source>
        <dbReference type="Proteomes" id="UP000827092"/>
    </source>
</evidence>
<dbReference type="EMBL" id="JAFNEN010000119">
    <property type="protein sequence ID" value="KAG8193524.1"/>
    <property type="molecule type" value="Genomic_DNA"/>
</dbReference>
<feature type="compositionally biased region" description="Polar residues" evidence="1">
    <location>
        <begin position="133"/>
        <end position="143"/>
    </location>
</feature>
<feature type="chain" id="PRO_5043675381" description="Chitin-binding type-2 domain-containing protein" evidence="2">
    <location>
        <begin position="21"/>
        <end position="666"/>
    </location>
</feature>
<dbReference type="Pfam" id="PF01607">
    <property type="entry name" value="CBM_14"/>
    <property type="match status" value="1"/>
</dbReference>
<feature type="region of interest" description="Disordered" evidence="1">
    <location>
        <begin position="242"/>
        <end position="267"/>
    </location>
</feature>
<feature type="domain" description="Chitin-binding type-2" evidence="3">
    <location>
        <begin position="606"/>
        <end position="663"/>
    </location>
</feature>
<evidence type="ECO:0000259" key="3">
    <source>
        <dbReference type="PROSITE" id="PS50940"/>
    </source>
</evidence>
<dbReference type="AlphaFoldDB" id="A0AAV6VC06"/>
<feature type="compositionally biased region" description="Polar residues" evidence="1">
    <location>
        <begin position="488"/>
        <end position="498"/>
    </location>
</feature>
<dbReference type="Gene3D" id="2.170.140.10">
    <property type="entry name" value="Chitin binding domain"/>
    <property type="match status" value="1"/>
</dbReference>
<evidence type="ECO:0000256" key="2">
    <source>
        <dbReference type="SAM" id="SignalP"/>
    </source>
</evidence>
<dbReference type="SMART" id="SM00494">
    <property type="entry name" value="ChtBD2"/>
    <property type="match status" value="1"/>
</dbReference>
<feature type="compositionally biased region" description="Polar residues" evidence="1">
    <location>
        <begin position="258"/>
        <end position="267"/>
    </location>
</feature>
<dbReference type="PANTHER" id="PTHR22933">
    <property type="entry name" value="FI18007P1-RELATED"/>
    <property type="match status" value="1"/>
</dbReference>
<sequence length="666" mass="75394">MDFLLWTHLLIQGFAAFVEAIPPELVNFDPFLFHEDFLATDLETDLSELQPIVLHHVPPQAQRNVQTYRNRGQQIRSQPPNRENQGPELTFGFSPMIHKPTRHQELETGKPDTGTKSKFEQKSESTLRIPVFNHQSGSGSNNHHFVPKPESTHQAVALGPKYYSNPVSVNPETRNPILVPKTSPRSSNLKHLSLDQGSESVRNPTTQGNENTFSHYYRKFHGDSLKDPSYSLNIQDRALSSYRQPNNEVHARSRRPSDQNNVVRDNPTYSRSVMVGNIQHQSPEGRVHQNPQKTQTQNSINSAISTFQAPEGLVHPNNRESDKPANPAFQSTESSAFKNILEGQQNYHNTPSERQQQNYNSPVAIPQQRKRTFLLLRPASLVTTPRPESAPFHPRGVRTRPQHSPESELSSRPIRPYSVVRPYEFLVSPASNSSLDGRFDTSSSLVAQHSHRLEDRNLYYQTDPFLDITEVYSHRPGAVGSQTDRHSIQSNVTSTSAPSKVRPVHKERNQIVDGNRQGAIKDKLDGNEPTSKIAIDSVAAGKKTRFPISYSSSAHNKKQSRSKAPKKLFEKKKKPIIREEPEEDLTSIPGQPGRDYPTHDDIPKTAFDCGRMKGYYADTETGCQVFHNCDSDGQRHSFLCPNGTVFRQELLICDWWYNVMCGEERQ</sequence>
<protein>
    <recommendedName>
        <fullName evidence="3">Chitin-binding type-2 domain-containing protein</fullName>
    </recommendedName>
</protein>
<dbReference type="InterPro" id="IPR052976">
    <property type="entry name" value="Scoloptoxin-like"/>
</dbReference>
<feature type="region of interest" description="Disordered" evidence="1">
    <location>
        <begin position="69"/>
        <end position="153"/>
    </location>
</feature>
<dbReference type="InterPro" id="IPR002557">
    <property type="entry name" value="Chitin-bd_dom"/>
</dbReference>
<feature type="compositionally biased region" description="Polar residues" evidence="1">
    <location>
        <begin position="183"/>
        <end position="212"/>
    </location>
</feature>
<keyword evidence="2" id="KW-0732">Signal</keyword>
<accession>A0AAV6VC06</accession>
<organism evidence="4 5">
    <name type="scientific">Oedothorax gibbosus</name>
    <dbReference type="NCBI Taxonomy" id="931172"/>
    <lineage>
        <taxon>Eukaryota</taxon>
        <taxon>Metazoa</taxon>
        <taxon>Ecdysozoa</taxon>
        <taxon>Arthropoda</taxon>
        <taxon>Chelicerata</taxon>
        <taxon>Arachnida</taxon>
        <taxon>Araneae</taxon>
        <taxon>Araneomorphae</taxon>
        <taxon>Entelegynae</taxon>
        <taxon>Araneoidea</taxon>
        <taxon>Linyphiidae</taxon>
        <taxon>Erigoninae</taxon>
        <taxon>Oedothorax</taxon>
    </lineage>
</organism>
<feature type="compositionally biased region" description="Basic and acidic residues" evidence="1">
    <location>
        <begin position="102"/>
        <end position="125"/>
    </location>
</feature>
<dbReference type="Proteomes" id="UP000827092">
    <property type="component" value="Unassembled WGS sequence"/>
</dbReference>
<feature type="compositionally biased region" description="Polar residues" evidence="1">
    <location>
        <begin position="69"/>
        <end position="84"/>
    </location>
</feature>
<evidence type="ECO:0000256" key="1">
    <source>
        <dbReference type="SAM" id="MobiDB-lite"/>
    </source>
</evidence>
<keyword evidence="5" id="KW-1185">Reference proteome</keyword>
<proteinExistence type="predicted"/>
<feature type="region of interest" description="Disordered" evidence="1">
    <location>
        <begin position="166"/>
        <end position="212"/>
    </location>
</feature>
<dbReference type="PANTHER" id="PTHR22933:SF43">
    <property type="entry name" value="LP10131P"/>
    <property type="match status" value="1"/>
</dbReference>
<dbReference type="PROSITE" id="PS50940">
    <property type="entry name" value="CHIT_BIND_II"/>
    <property type="match status" value="1"/>
</dbReference>
<dbReference type="SUPFAM" id="SSF57625">
    <property type="entry name" value="Invertebrate chitin-binding proteins"/>
    <property type="match status" value="1"/>
</dbReference>
<reference evidence="4 5" key="1">
    <citation type="journal article" date="2022" name="Nat. Ecol. Evol.">
        <title>A masculinizing supergene underlies an exaggerated male reproductive morph in a spider.</title>
        <authorList>
            <person name="Hendrickx F."/>
            <person name="De Corte Z."/>
            <person name="Sonet G."/>
            <person name="Van Belleghem S.M."/>
            <person name="Kostlbacher S."/>
            <person name="Vangestel C."/>
        </authorList>
    </citation>
    <scope>NUCLEOTIDE SEQUENCE [LARGE SCALE GENOMIC DNA]</scope>
    <source>
        <strain evidence="4">W744_W776</strain>
    </source>
</reference>
<dbReference type="GO" id="GO:0008061">
    <property type="term" value="F:chitin binding"/>
    <property type="evidence" value="ECO:0007669"/>
    <property type="project" value="InterPro"/>
</dbReference>
<feature type="region of interest" description="Disordered" evidence="1">
    <location>
        <begin position="312"/>
        <end position="331"/>
    </location>
</feature>
<name>A0AAV6VC06_9ARAC</name>